<keyword evidence="2" id="KW-0812">Transmembrane</keyword>
<evidence type="ECO:0000256" key="2">
    <source>
        <dbReference type="SAM" id="Phobius"/>
    </source>
</evidence>
<keyword evidence="2" id="KW-1133">Transmembrane helix</keyword>
<dbReference type="InterPro" id="IPR001387">
    <property type="entry name" value="Cro/C1-type_HTH"/>
</dbReference>
<evidence type="ECO:0000259" key="3">
    <source>
        <dbReference type="SMART" id="SM00530"/>
    </source>
</evidence>
<feature type="region of interest" description="Disordered" evidence="1">
    <location>
        <begin position="190"/>
        <end position="263"/>
    </location>
</feature>
<dbReference type="InterPro" id="IPR010982">
    <property type="entry name" value="Lambda_DNA-bd_dom_sf"/>
</dbReference>
<comment type="caution">
    <text evidence="4">The sequence shown here is derived from an EMBL/GenBank/DDBJ whole genome shotgun (WGS) entry which is preliminary data.</text>
</comment>
<dbReference type="Gene3D" id="1.10.260.40">
    <property type="entry name" value="lambda repressor-like DNA-binding domains"/>
    <property type="match status" value="1"/>
</dbReference>
<organism evidence="4 5">
    <name type="scientific">Actinomadura spongiicola</name>
    <dbReference type="NCBI Taxonomy" id="2303421"/>
    <lineage>
        <taxon>Bacteria</taxon>
        <taxon>Bacillati</taxon>
        <taxon>Actinomycetota</taxon>
        <taxon>Actinomycetes</taxon>
        <taxon>Streptosporangiales</taxon>
        <taxon>Thermomonosporaceae</taxon>
        <taxon>Actinomadura</taxon>
    </lineage>
</organism>
<dbReference type="Pfam" id="PF13560">
    <property type="entry name" value="HTH_31"/>
    <property type="match status" value="1"/>
</dbReference>
<dbReference type="SUPFAM" id="SSF47413">
    <property type="entry name" value="lambda repressor-like DNA-binding domains"/>
    <property type="match status" value="1"/>
</dbReference>
<dbReference type="SMART" id="SM00530">
    <property type="entry name" value="HTH_XRE"/>
    <property type="match status" value="1"/>
</dbReference>
<dbReference type="EMBL" id="QVNQ01000008">
    <property type="protein sequence ID" value="RFS82647.1"/>
    <property type="molecule type" value="Genomic_DNA"/>
</dbReference>
<dbReference type="CDD" id="cd00093">
    <property type="entry name" value="HTH_XRE"/>
    <property type="match status" value="1"/>
</dbReference>
<evidence type="ECO:0000313" key="4">
    <source>
        <dbReference type="EMBL" id="RFS82647.1"/>
    </source>
</evidence>
<feature type="domain" description="HTH cro/C1-type" evidence="3">
    <location>
        <begin position="52"/>
        <end position="108"/>
    </location>
</feature>
<proteinExistence type="predicted"/>
<keyword evidence="2" id="KW-0472">Membrane</keyword>
<reference evidence="4 5" key="1">
    <citation type="submission" date="2018-08" db="EMBL/GenBank/DDBJ databases">
        <title>Actinomadura spongicola sp. nov., isolated from marine sponge Leucetta chagosensis.</title>
        <authorList>
            <person name="Li L."/>
            <person name="Lin H.W."/>
        </authorList>
    </citation>
    <scope>NUCLEOTIDE SEQUENCE [LARGE SCALE GENOMIC DNA]</scope>
    <source>
        <strain evidence="4 5">LHW52907</strain>
    </source>
</reference>
<sequence length="337" mass="37095">MSRHTKCERDKKRCDLRFPVCVLSRVGRAGQEKETCMAADTTPTSPEEIAKLLRDVRESTGLTLREFEEATGFKAKTWSAYENGGRKNGVPSAMLQKILDLDESVRGRLRRDLLKRVEEVLAERKAANQSSDEPAEPPARSKVYRHRFENELVVKIKNHRLAVPAAGGLAIAILIGAWIGLHFRDTVSEPPTSATAPVAQPKHNPEPTFQPRPPDASTSLRPTSAAPVPSPTRTAPAAPVEPQKTAPAPVAQPSVPPQPTELKRGCQWEVVRSSARVFENPDSSERSLKEKESGDEVGPYCTTWRNPRDGITYLAVTTKAAADKIGWMNKTTLVRIS</sequence>
<accession>A0A372GBD0</accession>
<feature type="region of interest" description="Disordered" evidence="1">
    <location>
        <begin position="278"/>
        <end position="300"/>
    </location>
</feature>
<protein>
    <recommendedName>
        <fullName evidence="3">HTH cro/C1-type domain-containing protein</fullName>
    </recommendedName>
</protein>
<name>A0A372GBD0_9ACTN</name>
<evidence type="ECO:0000313" key="5">
    <source>
        <dbReference type="Proteomes" id="UP000262882"/>
    </source>
</evidence>
<evidence type="ECO:0000256" key="1">
    <source>
        <dbReference type="SAM" id="MobiDB-lite"/>
    </source>
</evidence>
<keyword evidence="5" id="KW-1185">Reference proteome</keyword>
<dbReference type="AlphaFoldDB" id="A0A372GBD0"/>
<gene>
    <name evidence="4" type="ORF">D0T12_24650</name>
</gene>
<feature type="transmembrane region" description="Helical" evidence="2">
    <location>
        <begin position="161"/>
        <end position="181"/>
    </location>
</feature>
<dbReference type="Proteomes" id="UP000262882">
    <property type="component" value="Unassembled WGS sequence"/>
</dbReference>
<dbReference type="GO" id="GO:0003677">
    <property type="term" value="F:DNA binding"/>
    <property type="evidence" value="ECO:0007669"/>
    <property type="project" value="InterPro"/>
</dbReference>
<feature type="compositionally biased region" description="Basic and acidic residues" evidence="1">
    <location>
        <begin position="283"/>
        <end position="294"/>
    </location>
</feature>